<dbReference type="PROSITE" id="PS51186">
    <property type="entry name" value="GNAT"/>
    <property type="match status" value="1"/>
</dbReference>
<comment type="catalytic activity">
    <reaction evidence="7 8">
        <text>L-2,4-diaminobutanoate + acetyl-CoA = (2S)-4-acetamido-2-aminobutanoate + CoA + H(+)</text>
        <dbReference type="Rhea" id="RHEA:16901"/>
        <dbReference type="ChEBI" id="CHEBI:15378"/>
        <dbReference type="ChEBI" id="CHEBI:57287"/>
        <dbReference type="ChEBI" id="CHEBI:57288"/>
        <dbReference type="ChEBI" id="CHEBI:58761"/>
        <dbReference type="ChEBI" id="CHEBI:58929"/>
        <dbReference type="EC" id="2.3.1.178"/>
    </reaction>
</comment>
<dbReference type="CDD" id="cd04301">
    <property type="entry name" value="NAT_SF"/>
    <property type="match status" value="1"/>
</dbReference>
<evidence type="ECO:0000256" key="2">
    <source>
        <dbReference type="ARBA" id="ARBA00010712"/>
    </source>
</evidence>
<dbReference type="GO" id="GO:0033816">
    <property type="term" value="F:diaminobutyrate acetyltransferase activity"/>
    <property type="evidence" value="ECO:0007669"/>
    <property type="project" value="UniProtKB-EC"/>
</dbReference>
<evidence type="ECO:0000256" key="7">
    <source>
        <dbReference type="ARBA" id="ARBA00048924"/>
    </source>
</evidence>
<dbReference type="Gene3D" id="3.40.630.30">
    <property type="match status" value="1"/>
</dbReference>
<dbReference type="SUPFAM" id="SSF55729">
    <property type="entry name" value="Acyl-CoA N-acyltransferases (Nat)"/>
    <property type="match status" value="1"/>
</dbReference>
<keyword evidence="6 8" id="KW-0012">Acyltransferase</keyword>
<name>A0A6C0TYP6_9GAMM</name>
<dbReference type="Proteomes" id="UP000477680">
    <property type="component" value="Chromosome"/>
</dbReference>
<dbReference type="GO" id="GO:0019491">
    <property type="term" value="P:ectoine biosynthetic process"/>
    <property type="evidence" value="ECO:0007669"/>
    <property type="project" value="UniProtKB-UniPathway"/>
</dbReference>
<keyword evidence="11" id="KW-1185">Reference proteome</keyword>
<evidence type="ECO:0000256" key="5">
    <source>
        <dbReference type="ARBA" id="ARBA00022679"/>
    </source>
</evidence>
<proteinExistence type="inferred from homology"/>
<evidence type="ECO:0000256" key="1">
    <source>
        <dbReference type="ARBA" id="ARBA00004978"/>
    </source>
</evidence>
<gene>
    <name evidence="8 10" type="primary">ectA</name>
    <name evidence="10" type="ORF">G3T16_02955</name>
</gene>
<comment type="function">
    <text evidence="8">Catalyzes the acetylation of L-2,4-diaminobutyrate (DABA) to gamma-N-acetyl-alpha,gamma-diaminobutyric acid (ADABA) with acetyl coenzyme A.</text>
</comment>
<dbReference type="NCBIfam" id="TIGR02406">
    <property type="entry name" value="ectoine_EctA"/>
    <property type="match status" value="1"/>
</dbReference>
<dbReference type="EMBL" id="CP048711">
    <property type="protein sequence ID" value="QIB64509.1"/>
    <property type="molecule type" value="Genomic_DNA"/>
</dbReference>
<dbReference type="InterPro" id="IPR016181">
    <property type="entry name" value="Acyl_CoA_acyltransferase"/>
</dbReference>
<comment type="similarity">
    <text evidence="2 8">Belongs to the acetyltransferase family. EctA subfamily.</text>
</comment>
<sequence>MASQLVLRPPRDNDGMAVHRLIEACPPLDVNSAYCNLLQCSHFSSTSVIAELDGTVVGFISGYRVPQQPRTLFIWQVAVSEEGRGQGLAGRMLAHILDRDGNSDIDYLETTITRDNDASWALFEGLARKRGAEVRQSVMFDRELHFERSHDTEMLVRIGPLPRPALRAVAH</sequence>
<reference evidence="10 11" key="1">
    <citation type="submission" date="2020-02" db="EMBL/GenBank/DDBJ databases">
        <title>Genome sequencing for Kineobactrum sp. M2.</title>
        <authorList>
            <person name="Park S.-J."/>
        </authorList>
    </citation>
    <scope>NUCLEOTIDE SEQUENCE [LARGE SCALE GENOMIC DNA]</scope>
    <source>
        <strain evidence="10 11">M2</strain>
    </source>
</reference>
<evidence type="ECO:0000256" key="6">
    <source>
        <dbReference type="ARBA" id="ARBA00023315"/>
    </source>
</evidence>
<dbReference type="EC" id="2.3.1.178" evidence="3 8"/>
<keyword evidence="5 8" id="KW-0808">Transferase</keyword>
<evidence type="ECO:0000256" key="8">
    <source>
        <dbReference type="RuleBase" id="RU365045"/>
    </source>
</evidence>
<organism evidence="10 11">
    <name type="scientific">Kineobactrum salinum</name>
    <dbReference type="NCBI Taxonomy" id="2708301"/>
    <lineage>
        <taxon>Bacteria</taxon>
        <taxon>Pseudomonadati</taxon>
        <taxon>Pseudomonadota</taxon>
        <taxon>Gammaproteobacteria</taxon>
        <taxon>Cellvibrionales</taxon>
        <taxon>Halieaceae</taxon>
        <taxon>Kineobactrum</taxon>
    </lineage>
</organism>
<evidence type="ECO:0000313" key="10">
    <source>
        <dbReference type="EMBL" id="QIB64509.1"/>
    </source>
</evidence>
<dbReference type="RefSeq" id="WP_163493759.1">
    <property type="nucleotide sequence ID" value="NZ_CP048711.1"/>
</dbReference>
<dbReference type="KEGG" id="kim:G3T16_02955"/>
<comment type="pathway">
    <text evidence="1 8">Amine and polyamine biosynthesis; ectoine biosynthesis; L-ectoine from L-aspartate 4-semialdehyde: step 2/3.</text>
</comment>
<protein>
    <recommendedName>
        <fullName evidence="4 8">L-2,4-diaminobutyric acid acetyltransferase</fullName>
        <shortName evidence="8">DABA acetyltransferase</shortName>
        <ecNumber evidence="3 8">2.3.1.178</ecNumber>
    </recommendedName>
</protein>
<dbReference type="InterPro" id="IPR000182">
    <property type="entry name" value="GNAT_dom"/>
</dbReference>
<dbReference type="UniPathway" id="UPA00067">
    <property type="reaction ID" value="UER00122"/>
</dbReference>
<accession>A0A6C0TYP6</accession>
<evidence type="ECO:0000259" key="9">
    <source>
        <dbReference type="PROSITE" id="PS51186"/>
    </source>
</evidence>
<evidence type="ECO:0000256" key="4">
    <source>
        <dbReference type="ARBA" id="ARBA00017935"/>
    </source>
</evidence>
<feature type="domain" description="N-acetyltransferase" evidence="9">
    <location>
        <begin position="5"/>
        <end position="153"/>
    </location>
</feature>
<dbReference type="AlphaFoldDB" id="A0A6C0TYP6"/>
<evidence type="ECO:0000256" key="3">
    <source>
        <dbReference type="ARBA" id="ARBA00012355"/>
    </source>
</evidence>
<dbReference type="Pfam" id="PF00583">
    <property type="entry name" value="Acetyltransf_1"/>
    <property type="match status" value="1"/>
</dbReference>
<dbReference type="InterPro" id="IPR012772">
    <property type="entry name" value="Ectoine_EctA"/>
</dbReference>
<evidence type="ECO:0000313" key="11">
    <source>
        <dbReference type="Proteomes" id="UP000477680"/>
    </source>
</evidence>